<reference evidence="2 3" key="1">
    <citation type="submission" date="2019-03" db="EMBL/GenBank/DDBJ databases">
        <title>Arthrobacter sp. nov., an bacterium isolated from biocrust in Mu Us Desert.</title>
        <authorList>
            <person name="Lixiong L."/>
        </authorList>
    </citation>
    <scope>NUCLEOTIDE SEQUENCE [LARGE SCALE GENOMIC DNA]</scope>
    <source>
        <strain evidence="2 3">SLN-3</strain>
    </source>
</reference>
<dbReference type="Pfam" id="PF13472">
    <property type="entry name" value="Lipase_GDSL_2"/>
    <property type="match status" value="1"/>
</dbReference>
<dbReference type="SUPFAM" id="SSF52266">
    <property type="entry name" value="SGNH hydrolase"/>
    <property type="match status" value="1"/>
</dbReference>
<accession>A0A4R5U370</accession>
<comment type="caution">
    <text evidence="2">The sequence shown here is derived from an EMBL/GenBank/DDBJ whole genome shotgun (WGS) entry which is preliminary data.</text>
</comment>
<evidence type="ECO:0000313" key="2">
    <source>
        <dbReference type="EMBL" id="TDK28125.1"/>
    </source>
</evidence>
<evidence type="ECO:0000259" key="1">
    <source>
        <dbReference type="Pfam" id="PF13472"/>
    </source>
</evidence>
<feature type="domain" description="SGNH hydrolase-type esterase" evidence="1">
    <location>
        <begin position="15"/>
        <end position="181"/>
    </location>
</feature>
<dbReference type="AlphaFoldDB" id="A0A4R5U370"/>
<protein>
    <submittedName>
        <fullName evidence="2">SGNH/GDSL hydrolase family protein</fullName>
    </submittedName>
</protein>
<dbReference type="InterPro" id="IPR036514">
    <property type="entry name" value="SGNH_hydro_sf"/>
</dbReference>
<proteinExistence type="predicted"/>
<dbReference type="RefSeq" id="WP_133402533.1">
    <property type="nucleotide sequence ID" value="NZ_SMTK01000001.1"/>
</dbReference>
<dbReference type="CDD" id="cd00229">
    <property type="entry name" value="SGNH_hydrolase"/>
    <property type="match status" value="1"/>
</dbReference>
<gene>
    <name evidence="2" type="ORF">E2F48_03245</name>
</gene>
<dbReference type="InterPro" id="IPR013830">
    <property type="entry name" value="SGNH_hydro"/>
</dbReference>
<dbReference type="OrthoDB" id="212722at2"/>
<dbReference type="GO" id="GO:0016787">
    <property type="term" value="F:hydrolase activity"/>
    <property type="evidence" value="ECO:0007669"/>
    <property type="project" value="UniProtKB-KW"/>
</dbReference>
<dbReference type="Gene3D" id="3.40.50.1110">
    <property type="entry name" value="SGNH hydrolase"/>
    <property type="match status" value="1"/>
</dbReference>
<dbReference type="EMBL" id="SMTK01000001">
    <property type="protein sequence ID" value="TDK28125.1"/>
    <property type="molecule type" value="Genomic_DNA"/>
</dbReference>
<organism evidence="2 3">
    <name type="scientific">Arthrobacter crusticola</name>
    <dbReference type="NCBI Taxonomy" id="2547960"/>
    <lineage>
        <taxon>Bacteria</taxon>
        <taxon>Bacillati</taxon>
        <taxon>Actinomycetota</taxon>
        <taxon>Actinomycetes</taxon>
        <taxon>Micrococcales</taxon>
        <taxon>Micrococcaceae</taxon>
        <taxon>Arthrobacter</taxon>
    </lineage>
</organism>
<evidence type="ECO:0000313" key="3">
    <source>
        <dbReference type="Proteomes" id="UP000295411"/>
    </source>
</evidence>
<keyword evidence="3" id="KW-1185">Reference proteome</keyword>
<sequence length="216" mass="22655">MPARNTHGSAGHAVLLGDSIFDNAAYVPGGPDVVRQLRGALPPDWRASLLAVDGEVIAGVKRQLRSLPSDATHLVVSVGGNDALQSAYLLDEKVATVAAALVRLSAAQRQFAAAYDAMLEAVTAVDLPVAVCTIYDTPPGEPNQPVIRTALAVFNDCITRAAFSRRVPLIDLRLICDEDADYANPIEPSVQGGAKIARAVASLLTNPDLPRSAVVV</sequence>
<dbReference type="Proteomes" id="UP000295411">
    <property type="component" value="Unassembled WGS sequence"/>
</dbReference>
<name>A0A4R5U370_9MICC</name>
<keyword evidence="2" id="KW-0378">Hydrolase</keyword>